<evidence type="ECO:0000313" key="2">
    <source>
        <dbReference type="EMBL" id="KAJ4464259.1"/>
    </source>
</evidence>
<evidence type="ECO:0000256" key="1">
    <source>
        <dbReference type="SAM" id="SignalP"/>
    </source>
</evidence>
<feature type="signal peptide" evidence="1">
    <location>
        <begin position="1"/>
        <end position="20"/>
    </location>
</feature>
<sequence>MATWMKFLSVHSYIFAQCSALHTLIHTQLHSGAKTNMKGTISLTLSTRSSSFFPGCQRRRQAGRFSEDFRGPNGLFTHNRTSETFPGPILEASLRHYTSITHFHRYNLWRL</sequence>
<feature type="chain" id="PRO_5047520668" description="Secreted protein" evidence="1">
    <location>
        <begin position="21"/>
        <end position="111"/>
    </location>
</feature>
<accession>A0ABQ8UWX3</accession>
<evidence type="ECO:0000313" key="3">
    <source>
        <dbReference type="Proteomes" id="UP001150217"/>
    </source>
</evidence>
<name>A0ABQ8UWX3_9AGAR</name>
<keyword evidence="1" id="KW-0732">Signal</keyword>
<keyword evidence="3" id="KW-1185">Reference proteome</keyword>
<organism evidence="2 3">
    <name type="scientific">Lentinula lateritia</name>
    <dbReference type="NCBI Taxonomy" id="40482"/>
    <lineage>
        <taxon>Eukaryota</taxon>
        <taxon>Fungi</taxon>
        <taxon>Dikarya</taxon>
        <taxon>Basidiomycota</taxon>
        <taxon>Agaricomycotina</taxon>
        <taxon>Agaricomycetes</taxon>
        <taxon>Agaricomycetidae</taxon>
        <taxon>Agaricales</taxon>
        <taxon>Marasmiineae</taxon>
        <taxon>Omphalotaceae</taxon>
        <taxon>Lentinula</taxon>
    </lineage>
</organism>
<dbReference type="EMBL" id="JANVFT010000144">
    <property type="protein sequence ID" value="KAJ4464259.1"/>
    <property type="molecule type" value="Genomic_DNA"/>
</dbReference>
<protein>
    <recommendedName>
        <fullName evidence="4">Secreted protein</fullName>
    </recommendedName>
</protein>
<proteinExistence type="predicted"/>
<gene>
    <name evidence="2" type="ORF">C8R41DRAFT_130323</name>
</gene>
<reference evidence="2" key="1">
    <citation type="submission" date="2022-08" db="EMBL/GenBank/DDBJ databases">
        <title>A Global Phylogenomic Analysis of the Shiitake Genus Lentinula.</title>
        <authorList>
            <consortium name="DOE Joint Genome Institute"/>
            <person name="Sierra-Patev S."/>
            <person name="Min B."/>
            <person name="Naranjo-Ortiz M."/>
            <person name="Looney B."/>
            <person name="Konkel Z."/>
            <person name="Slot J.C."/>
            <person name="Sakamoto Y."/>
            <person name="Steenwyk J.L."/>
            <person name="Rokas A."/>
            <person name="Carro J."/>
            <person name="Camarero S."/>
            <person name="Ferreira P."/>
            <person name="Molpeceres G."/>
            <person name="Ruiz-Duenas F.J."/>
            <person name="Serrano A."/>
            <person name="Henrissat B."/>
            <person name="Drula E."/>
            <person name="Hughes K.W."/>
            <person name="Mata J.L."/>
            <person name="Ishikawa N.K."/>
            <person name="Vargas-Isla R."/>
            <person name="Ushijima S."/>
            <person name="Smith C.A."/>
            <person name="Ahrendt S."/>
            <person name="Andreopoulos W."/>
            <person name="He G."/>
            <person name="Labutti K."/>
            <person name="Lipzen A."/>
            <person name="Ng V."/>
            <person name="Riley R."/>
            <person name="Sandor L."/>
            <person name="Barry K."/>
            <person name="Martinez A.T."/>
            <person name="Xiao Y."/>
            <person name="Gibbons J.G."/>
            <person name="Terashima K."/>
            <person name="Grigoriev I.V."/>
            <person name="Hibbett D.S."/>
        </authorList>
    </citation>
    <scope>NUCLEOTIDE SEQUENCE</scope>
    <source>
        <strain evidence="2">RHP3577 ss4</strain>
    </source>
</reference>
<dbReference type="Proteomes" id="UP001150217">
    <property type="component" value="Unassembled WGS sequence"/>
</dbReference>
<comment type="caution">
    <text evidence="2">The sequence shown here is derived from an EMBL/GenBank/DDBJ whole genome shotgun (WGS) entry which is preliminary data.</text>
</comment>
<evidence type="ECO:0008006" key="4">
    <source>
        <dbReference type="Google" id="ProtNLM"/>
    </source>
</evidence>